<evidence type="ECO:0000313" key="2">
    <source>
        <dbReference type="Proteomes" id="UP001458880"/>
    </source>
</evidence>
<comment type="caution">
    <text evidence="1">The sequence shown here is derived from an EMBL/GenBank/DDBJ whole genome shotgun (WGS) entry which is preliminary data.</text>
</comment>
<proteinExistence type="predicted"/>
<keyword evidence="2" id="KW-1185">Reference proteome</keyword>
<sequence>MESFSRTGHKKSIMLFHKKELFSLGLGQRNGKSHVDGKRWNGGERYVFIIIVINPRATVCSHLAIVTHVSTRWVENYSPTERGDIKQRYSPKQINSNACKHEMGRELFAHRTWRYQTKIFPQTNRTSSSFVHVRWVENYSPTERGDIKQRYSPKQIGQARVLFMFAHEEDYERSS</sequence>
<gene>
    <name evidence="1" type="ORF">QE152_g13358</name>
</gene>
<organism evidence="1 2">
    <name type="scientific">Popillia japonica</name>
    <name type="common">Japanese beetle</name>
    <dbReference type="NCBI Taxonomy" id="7064"/>
    <lineage>
        <taxon>Eukaryota</taxon>
        <taxon>Metazoa</taxon>
        <taxon>Ecdysozoa</taxon>
        <taxon>Arthropoda</taxon>
        <taxon>Hexapoda</taxon>
        <taxon>Insecta</taxon>
        <taxon>Pterygota</taxon>
        <taxon>Neoptera</taxon>
        <taxon>Endopterygota</taxon>
        <taxon>Coleoptera</taxon>
        <taxon>Polyphaga</taxon>
        <taxon>Scarabaeiformia</taxon>
        <taxon>Scarabaeidae</taxon>
        <taxon>Rutelinae</taxon>
        <taxon>Popillia</taxon>
    </lineage>
</organism>
<name>A0AAW1LE94_POPJA</name>
<reference evidence="1 2" key="1">
    <citation type="journal article" date="2024" name="BMC Genomics">
        <title>De novo assembly and annotation of Popillia japonica's genome with initial clues to its potential as an invasive pest.</title>
        <authorList>
            <person name="Cucini C."/>
            <person name="Boschi S."/>
            <person name="Funari R."/>
            <person name="Cardaioli E."/>
            <person name="Iannotti N."/>
            <person name="Marturano G."/>
            <person name="Paoli F."/>
            <person name="Bruttini M."/>
            <person name="Carapelli A."/>
            <person name="Frati F."/>
            <person name="Nardi F."/>
        </authorList>
    </citation>
    <scope>NUCLEOTIDE SEQUENCE [LARGE SCALE GENOMIC DNA]</scope>
    <source>
        <strain evidence="1">DMR45628</strain>
    </source>
</reference>
<dbReference type="EMBL" id="JASPKY010000127">
    <property type="protein sequence ID" value="KAK9731765.1"/>
    <property type="molecule type" value="Genomic_DNA"/>
</dbReference>
<protein>
    <submittedName>
        <fullName evidence="1">Uncharacterized protein</fullName>
    </submittedName>
</protein>
<accession>A0AAW1LE94</accession>
<evidence type="ECO:0000313" key="1">
    <source>
        <dbReference type="EMBL" id="KAK9731765.1"/>
    </source>
</evidence>
<dbReference type="Proteomes" id="UP001458880">
    <property type="component" value="Unassembled WGS sequence"/>
</dbReference>
<dbReference type="AlphaFoldDB" id="A0AAW1LE94"/>